<dbReference type="InterPro" id="IPR015890">
    <property type="entry name" value="Chorismate_C"/>
</dbReference>
<protein>
    <recommendedName>
        <fullName evidence="5">isochorismate synthase</fullName>
        <ecNumber evidence="5">5.4.4.2</ecNumber>
    </recommendedName>
</protein>
<dbReference type="GO" id="GO:0006952">
    <property type="term" value="P:defense response"/>
    <property type="evidence" value="ECO:0007669"/>
    <property type="project" value="UniProtKB-KW"/>
</dbReference>
<keyword evidence="8" id="KW-0611">Plant defense</keyword>
<keyword evidence="10" id="KW-0809">Transit peptide</keyword>
<reference evidence="13" key="1">
    <citation type="journal article" date="2008" name="Biotechnol. Bioeng.">
        <title>Individual and combined effects of the rolA, B, and C genes on anthraquinone production in Rubia cordifolia transformed calli.</title>
        <authorList>
            <person name="Shkryl Y.N."/>
            <person name="Veremeichik G.N."/>
            <person name="Bulgakov V.P."/>
            <person name="Tchernoded G.K."/>
            <person name="Mischenko N.P."/>
            <person name="Fedoreyev S.A."/>
            <person name="Zhuravlev Y.N."/>
        </authorList>
    </citation>
    <scope>NUCLEOTIDE SEQUENCE</scope>
</reference>
<evidence type="ECO:0000256" key="3">
    <source>
        <dbReference type="ARBA" id="ARBA00004229"/>
    </source>
</evidence>
<evidence type="ECO:0000256" key="2">
    <source>
        <dbReference type="ARBA" id="ARBA00001946"/>
    </source>
</evidence>
<sequence length="582" mass="63354">MAAITGQCINAGTIMDLSSSAKRYSSCTYGATMPSFFGRRSANVPYVKRYVFTCSLAMNGCQGDPRAPIGTVETRTLPAVQTPGLAMDRLNAAIADLQSDPSAFESGIIRIEVPIDQHIRSLDWLQSQDQSNVLPRCFFSGRKRITISDLSLNGRINSNGNGSSHVQTSLEQNDVVSVAGLGSAVLFRSLSPFSYDDWLSVRRFLSKNCPLIRAYGGMRFDGRGSISPEWKAFGSFYFMVPQVEFDELEGSSKMAATIAWDSALSCSYQSAIAELKSTMAKITSALTRQRVEASHSEITRKAHVPSRTDWDVTVNSALDSIKSADSPLTKVVLARSSQVLTSDEIDPLTWLDTLKGEGNESYQFCLQPPDSAAFIGNTPEQLFRRDQLTVFSEALAATRARGATPSTDLQIAQDLFSSTKDHHEFAIVRENIRGKLNAACTNVQANPEKVVRKLARIQHLYGRFSGTLNSADDEFTILSSLHPTPAVCGFPAEDARKFITDNEMFDRGMYAGPVGFFGGAQSEFSVGIRSALIGKDIGALIYAGLGVVEGSVPSLEWEELELKASQFMKLMKLEAPALAAIA</sequence>
<dbReference type="NCBIfam" id="TIGR00543">
    <property type="entry name" value="isochor_syn"/>
    <property type="match status" value="1"/>
</dbReference>
<evidence type="ECO:0000256" key="11">
    <source>
        <dbReference type="ARBA" id="ARBA00023235"/>
    </source>
</evidence>
<evidence type="ECO:0000256" key="5">
    <source>
        <dbReference type="ARBA" id="ARBA00012824"/>
    </source>
</evidence>
<comment type="catalytic activity">
    <reaction evidence="1">
        <text>chorismate = isochorismate</text>
        <dbReference type="Rhea" id="RHEA:18985"/>
        <dbReference type="ChEBI" id="CHEBI:29748"/>
        <dbReference type="ChEBI" id="CHEBI:29780"/>
        <dbReference type="EC" id="5.4.4.2"/>
    </reaction>
</comment>
<keyword evidence="11" id="KW-0413">Isomerase</keyword>
<dbReference type="InterPro" id="IPR044250">
    <property type="entry name" value="MenF-like"/>
</dbReference>
<dbReference type="AlphaFoldDB" id="A1E0B2"/>
<name>A1E0B2_RUBCO</name>
<evidence type="ECO:0000256" key="7">
    <source>
        <dbReference type="ARBA" id="ARBA00022640"/>
    </source>
</evidence>
<keyword evidence="7" id="KW-0934">Plastid</keyword>
<keyword evidence="6" id="KW-0150">Chloroplast</keyword>
<gene>
    <name evidence="13" type="primary">ICS1</name>
</gene>
<dbReference type="FunFam" id="3.60.120.10:FF:000005">
    <property type="entry name" value="isochorismate synthase, chloroplastic-like isoform X1"/>
    <property type="match status" value="1"/>
</dbReference>
<evidence type="ECO:0000256" key="6">
    <source>
        <dbReference type="ARBA" id="ARBA00022528"/>
    </source>
</evidence>
<dbReference type="GO" id="GO:0008909">
    <property type="term" value="F:isochorismate synthase activity"/>
    <property type="evidence" value="ECO:0007669"/>
    <property type="project" value="UniProtKB-EC"/>
</dbReference>
<evidence type="ECO:0000256" key="10">
    <source>
        <dbReference type="ARBA" id="ARBA00022946"/>
    </source>
</evidence>
<accession>A1E0B2</accession>
<dbReference type="GO" id="GO:0042372">
    <property type="term" value="P:phylloquinone biosynthetic process"/>
    <property type="evidence" value="ECO:0007669"/>
    <property type="project" value="UniProtKB-ARBA"/>
</dbReference>
<organism evidence="13">
    <name type="scientific">Rubia cordifolia</name>
    <name type="common">Indian madder</name>
    <dbReference type="NCBI Taxonomy" id="339321"/>
    <lineage>
        <taxon>Eukaryota</taxon>
        <taxon>Viridiplantae</taxon>
        <taxon>Streptophyta</taxon>
        <taxon>Embryophyta</taxon>
        <taxon>Tracheophyta</taxon>
        <taxon>Spermatophyta</taxon>
        <taxon>Magnoliopsida</taxon>
        <taxon>eudicotyledons</taxon>
        <taxon>Gunneridae</taxon>
        <taxon>Pentapetalae</taxon>
        <taxon>asterids</taxon>
        <taxon>lamiids</taxon>
        <taxon>Gentianales</taxon>
        <taxon>Rubiaceae</taxon>
        <taxon>Rubioideae</taxon>
        <taxon>Rubieae</taxon>
        <taxon>Rubia</taxon>
    </lineage>
</organism>
<dbReference type="SUPFAM" id="SSF56322">
    <property type="entry name" value="ADC synthase"/>
    <property type="match status" value="1"/>
</dbReference>
<dbReference type="EC" id="5.4.4.2" evidence="5"/>
<evidence type="ECO:0000256" key="9">
    <source>
        <dbReference type="ARBA" id="ARBA00022842"/>
    </source>
</evidence>
<dbReference type="PANTHER" id="PTHR47253">
    <property type="match status" value="1"/>
</dbReference>
<comment type="similarity">
    <text evidence="4">Belongs to the isochorismate synthase family.</text>
</comment>
<dbReference type="Gene3D" id="3.60.120.10">
    <property type="entry name" value="Anthranilate synthase"/>
    <property type="match status" value="1"/>
</dbReference>
<evidence type="ECO:0000256" key="1">
    <source>
        <dbReference type="ARBA" id="ARBA00000799"/>
    </source>
</evidence>
<feature type="domain" description="Chorismate-utilising enzyme C-terminal" evidence="12">
    <location>
        <begin position="307"/>
        <end position="563"/>
    </location>
</feature>
<dbReference type="Pfam" id="PF00425">
    <property type="entry name" value="Chorismate_bind"/>
    <property type="match status" value="1"/>
</dbReference>
<dbReference type="PANTHER" id="PTHR47253:SF4">
    <property type="entry name" value="ISOCHORISMATE SYNTHASE 2, CHLOROPLASTIC"/>
    <property type="match status" value="1"/>
</dbReference>
<keyword evidence="9" id="KW-0460">Magnesium</keyword>
<evidence type="ECO:0000259" key="12">
    <source>
        <dbReference type="Pfam" id="PF00425"/>
    </source>
</evidence>
<evidence type="ECO:0000256" key="4">
    <source>
        <dbReference type="ARBA" id="ARBA00005297"/>
    </source>
</evidence>
<dbReference type="InterPro" id="IPR004561">
    <property type="entry name" value="IsoChor_synthase"/>
</dbReference>
<evidence type="ECO:0000313" key="13">
    <source>
        <dbReference type="EMBL" id="ABK79678.2"/>
    </source>
</evidence>
<dbReference type="GO" id="GO:0009507">
    <property type="term" value="C:chloroplast"/>
    <property type="evidence" value="ECO:0007669"/>
    <property type="project" value="UniProtKB-SubCell"/>
</dbReference>
<evidence type="ECO:0000256" key="8">
    <source>
        <dbReference type="ARBA" id="ARBA00022821"/>
    </source>
</evidence>
<dbReference type="EMBL" id="EF090619">
    <property type="protein sequence ID" value="ABK79678.2"/>
    <property type="molecule type" value="mRNA"/>
</dbReference>
<reference evidence="13" key="2">
    <citation type="submission" date="2010-09" db="EMBL/GenBank/DDBJ databases">
        <title>Involvement of CDPK genes in independent and synergetic activity of rolA, B and C genes on AQ biosynthesis in transformed cells of R. cordifolia.</title>
        <authorList>
            <person name="Shkryl Y.N."/>
        </authorList>
    </citation>
    <scope>NUCLEOTIDE SEQUENCE</scope>
</reference>
<dbReference type="InterPro" id="IPR005801">
    <property type="entry name" value="ADC_synthase"/>
</dbReference>
<comment type="subcellular location">
    <subcellularLocation>
        <location evidence="3">Plastid</location>
        <location evidence="3">Chloroplast</location>
    </subcellularLocation>
</comment>
<comment type="cofactor">
    <cofactor evidence="2">
        <name>Mg(2+)</name>
        <dbReference type="ChEBI" id="CHEBI:18420"/>
    </cofactor>
</comment>
<proteinExistence type="evidence at transcript level"/>